<dbReference type="Proteomes" id="UP001165960">
    <property type="component" value="Unassembled WGS sequence"/>
</dbReference>
<dbReference type="EMBL" id="QTSX02002131">
    <property type="protein sequence ID" value="KAJ9079020.1"/>
    <property type="molecule type" value="Genomic_DNA"/>
</dbReference>
<reference evidence="1" key="1">
    <citation type="submission" date="2022-04" db="EMBL/GenBank/DDBJ databases">
        <title>Genome of the entomopathogenic fungus Entomophthora muscae.</title>
        <authorList>
            <person name="Elya C."/>
            <person name="Lovett B.R."/>
            <person name="Lee E."/>
            <person name="Macias A.M."/>
            <person name="Hajek A.E."/>
            <person name="De Bivort B.L."/>
            <person name="Kasson M.T."/>
            <person name="De Fine Licht H.H."/>
            <person name="Stajich J.E."/>
        </authorList>
    </citation>
    <scope>NUCLEOTIDE SEQUENCE</scope>
    <source>
        <strain evidence="1">Berkeley</strain>
    </source>
</reference>
<keyword evidence="2" id="KW-1185">Reference proteome</keyword>
<organism evidence="1 2">
    <name type="scientific">Entomophthora muscae</name>
    <dbReference type="NCBI Taxonomy" id="34485"/>
    <lineage>
        <taxon>Eukaryota</taxon>
        <taxon>Fungi</taxon>
        <taxon>Fungi incertae sedis</taxon>
        <taxon>Zoopagomycota</taxon>
        <taxon>Entomophthoromycotina</taxon>
        <taxon>Entomophthoromycetes</taxon>
        <taxon>Entomophthorales</taxon>
        <taxon>Entomophthoraceae</taxon>
        <taxon>Entomophthora</taxon>
    </lineage>
</organism>
<gene>
    <name evidence="1" type="ORF">DSO57_1000655</name>
</gene>
<name>A0ACC2TX05_9FUNG</name>
<evidence type="ECO:0000313" key="2">
    <source>
        <dbReference type="Proteomes" id="UP001165960"/>
    </source>
</evidence>
<proteinExistence type="predicted"/>
<comment type="caution">
    <text evidence="1">The sequence shown here is derived from an EMBL/GenBank/DDBJ whole genome shotgun (WGS) entry which is preliminary data.</text>
</comment>
<evidence type="ECO:0000313" key="1">
    <source>
        <dbReference type="EMBL" id="KAJ9079020.1"/>
    </source>
</evidence>
<protein>
    <submittedName>
        <fullName evidence="1">Uncharacterized protein</fullName>
    </submittedName>
</protein>
<sequence length="237" mass="26302">MYFIHLETYYIVLVLVGGFILIFGLISSLAKERLFLSESLVAFIFGVLIGPLVLGLVDPTDWDGAQTVTLEFARIVIAIQVFAAGVTLPKKYLWKESISLSILLLPVMFATWLISGAIIYVFFPLSYLEALLISACITPTDPVLANSIVKGRFAENNVPIHVRHIISAESGANDGLGFPYLFFAIFMLKYSTTMEALGNWILLIWGYQILLAIIIGAIVGYLARKNPEVFSFKKNSR</sequence>
<accession>A0ACC2TX05</accession>